<evidence type="ECO:0000256" key="4">
    <source>
        <dbReference type="ARBA" id="ARBA00023128"/>
    </source>
</evidence>
<comment type="similarity">
    <text evidence="2">Belongs to the mitochondrion-specific ribosomal protein mL50 family.</text>
</comment>
<dbReference type="Proteomes" id="UP000694411">
    <property type="component" value="Chromosome 6"/>
</dbReference>
<keyword evidence="4" id="KW-0496">Mitochondrion</keyword>
<evidence type="ECO:0000256" key="7">
    <source>
        <dbReference type="ARBA" id="ARBA00035398"/>
    </source>
</evidence>
<proteinExistence type="inferred from homology"/>
<evidence type="ECO:0000256" key="6">
    <source>
        <dbReference type="ARBA" id="ARBA00035183"/>
    </source>
</evidence>
<protein>
    <recommendedName>
        <fullName evidence="6">Large ribosomal subunit protein mL50</fullName>
    </recommendedName>
    <alternativeName>
        <fullName evidence="7">39S ribosomal protein L50, mitochondrial</fullName>
    </alternativeName>
</protein>
<evidence type="ECO:0000256" key="5">
    <source>
        <dbReference type="ARBA" id="ARBA00023274"/>
    </source>
</evidence>
<keyword evidence="9" id="KW-1185">Reference proteome</keyword>
<evidence type="ECO:0000313" key="9">
    <source>
        <dbReference type="Proteomes" id="UP000694411"/>
    </source>
</evidence>
<reference evidence="8" key="2">
    <citation type="submission" date="2025-08" db="UniProtKB">
        <authorList>
            <consortium name="Ensembl"/>
        </authorList>
    </citation>
    <scope>IDENTIFICATION</scope>
</reference>
<evidence type="ECO:0000256" key="2">
    <source>
        <dbReference type="ARBA" id="ARBA00008860"/>
    </source>
</evidence>
<organism evidence="8 9">
    <name type="scientific">Theropithecus gelada</name>
    <name type="common">Gelada baboon</name>
    <dbReference type="NCBI Taxonomy" id="9565"/>
    <lineage>
        <taxon>Eukaryota</taxon>
        <taxon>Metazoa</taxon>
        <taxon>Chordata</taxon>
        <taxon>Craniata</taxon>
        <taxon>Vertebrata</taxon>
        <taxon>Euteleostomi</taxon>
        <taxon>Mammalia</taxon>
        <taxon>Eutheria</taxon>
        <taxon>Euarchontoglires</taxon>
        <taxon>Primates</taxon>
        <taxon>Haplorrhini</taxon>
        <taxon>Catarrhini</taxon>
        <taxon>Cercopithecidae</taxon>
        <taxon>Cercopithecinae</taxon>
        <taxon>Theropithecus</taxon>
    </lineage>
</organism>
<name>A0A8D2K3J8_THEGE</name>
<sequence length="149" mass="16883">CAAQPVSGITRGVFMWTVSAATRRELWSRSRKEKVPEVAEAVEEVKEEPILVLHPHEGRLESYVKEVFGSSLPGNWQDICQEDGPLKFNLLVHLADDLGHVVSNSRLYRMCRVRNGLDLCNVPIQDRSKFDALRASNLPPPNLEITWSY</sequence>
<evidence type="ECO:0000256" key="3">
    <source>
        <dbReference type="ARBA" id="ARBA00022980"/>
    </source>
</evidence>
<dbReference type="Ensembl" id="ENSTGET00000024989.1">
    <property type="protein sequence ID" value="ENSTGEP00000020969.1"/>
    <property type="gene ID" value="ENSTGEG00000016898.1"/>
</dbReference>
<dbReference type="PANTHER" id="PTHR31542:SF1">
    <property type="entry name" value="LARGE RIBOSOMAL SUBUNIT PROTEIN ML50"/>
    <property type="match status" value="1"/>
</dbReference>
<comment type="subcellular location">
    <subcellularLocation>
        <location evidence="1">Mitochondrion</location>
    </subcellularLocation>
</comment>
<evidence type="ECO:0000256" key="1">
    <source>
        <dbReference type="ARBA" id="ARBA00004173"/>
    </source>
</evidence>
<dbReference type="AlphaFoldDB" id="A0A8D2K3J8"/>
<keyword evidence="5" id="KW-0687">Ribonucleoprotein</keyword>
<reference evidence="8" key="1">
    <citation type="submission" date="2018-05" db="EMBL/GenBank/DDBJ databases">
        <title>Whole genome of Theropithecus gelada.</title>
        <authorList>
            <person name="Chiou K.L."/>
            <person name="Snyder-Mackler N."/>
        </authorList>
    </citation>
    <scope>NUCLEOTIDE SEQUENCE [LARGE SCALE GENOMIC DNA]</scope>
</reference>
<accession>A0A8D2K3J8</accession>
<keyword evidence="3" id="KW-0689">Ribosomal protein</keyword>
<evidence type="ECO:0000313" key="8">
    <source>
        <dbReference type="Ensembl" id="ENSTGEP00000020969.1"/>
    </source>
</evidence>
<reference evidence="8" key="3">
    <citation type="submission" date="2025-09" db="UniProtKB">
        <authorList>
            <consortium name="Ensembl"/>
        </authorList>
    </citation>
    <scope>IDENTIFICATION</scope>
</reference>
<dbReference type="GO" id="GO:0005762">
    <property type="term" value="C:mitochondrial large ribosomal subunit"/>
    <property type="evidence" value="ECO:0007669"/>
    <property type="project" value="TreeGrafter"/>
</dbReference>
<dbReference type="PANTHER" id="PTHR31542">
    <property type="entry name" value="39A RIBOSOMAL PROTEIN L50, MITOCHONDRIAL"/>
    <property type="match status" value="1"/>
</dbReference>
<dbReference type="InterPro" id="IPR018305">
    <property type="entry name" value="Ribosomal_m50"/>
</dbReference>